<dbReference type="OrthoDB" id="2388539at2"/>
<organism evidence="1 2">
    <name type="scientific">Prauserella marina</name>
    <dbReference type="NCBI Taxonomy" id="530584"/>
    <lineage>
        <taxon>Bacteria</taxon>
        <taxon>Bacillati</taxon>
        <taxon>Actinomycetota</taxon>
        <taxon>Actinomycetes</taxon>
        <taxon>Pseudonocardiales</taxon>
        <taxon>Pseudonocardiaceae</taxon>
        <taxon>Prauserella</taxon>
    </lineage>
</organism>
<dbReference type="AlphaFoldDB" id="A0A222VKW6"/>
<dbReference type="KEGG" id="pmad:BAY61_05515"/>
<keyword evidence="2" id="KW-1185">Reference proteome</keyword>
<dbReference type="InterPro" id="IPR052529">
    <property type="entry name" value="Bact_Transport_Assoc"/>
</dbReference>
<dbReference type="RefSeq" id="WP_091799307.1">
    <property type="nucleotide sequence ID" value="NZ_CP016353.1"/>
</dbReference>
<name>A0A222VKW6_9PSEU</name>
<reference evidence="1 2" key="1">
    <citation type="submission" date="2016-10" db="EMBL/GenBank/DDBJ databases">
        <authorList>
            <person name="de Groot N.N."/>
        </authorList>
    </citation>
    <scope>NUCLEOTIDE SEQUENCE [LARGE SCALE GENOMIC DNA]</scope>
    <source>
        <strain evidence="1 2">CGMCC 4.5506</strain>
    </source>
</reference>
<dbReference type="Pfam" id="PF04235">
    <property type="entry name" value="DUF418"/>
    <property type="match status" value="1"/>
</dbReference>
<evidence type="ECO:0000313" key="1">
    <source>
        <dbReference type="EMBL" id="SDC43851.1"/>
    </source>
</evidence>
<sequence>MTLREALPGPTTSGERVLAPDLARGALLALIALANSAVFLHGRPYGPRQHVIEDGLLDRIVSVITVTLVDGRAYPMFAALFAYGLVRNMRRLRASGVPEPDATRTLRRRNRWLIGFGFVHAVLLFPGDVLGLYGLLGFAVLALLRASDRTLLRTAAAWLLVVATVQGFAYLTPIASTERSFFWSFAVTDPFEALALRPLEWLMTPLGMLGVGSAALIGVWAARRGVLDEPRNHRALLRRTAVTGLALGVVGGLPMALAVGGFWHPGGAYWLASAAHAVSGVAAGIGYGALAGSLAIKLTGPGRQGALVTAIVACGRRSLSCYLFQSVVFAVLLLPFTLGLGATLGSASVAMVALGTWLVSVLLAEVLRRAGKNGPAENLLRGLTYRTLRH</sequence>
<accession>A0A222VKW6</accession>
<proteinExistence type="predicted"/>
<gene>
    <name evidence="1" type="ORF">SAMN05421630_102107</name>
</gene>
<dbReference type="InterPro" id="IPR007349">
    <property type="entry name" value="DUF418"/>
</dbReference>
<evidence type="ECO:0000313" key="2">
    <source>
        <dbReference type="Proteomes" id="UP000199494"/>
    </source>
</evidence>
<dbReference type="STRING" id="530584.SAMN05421630_102107"/>
<dbReference type="PANTHER" id="PTHR30590:SF2">
    <property type="entry name" value="INNER MEMBRANE PROTEIN"/>
    <property type="match status" value="1"/>
</dbReference>
<dbReference type="Proteomes" id="UP000199494">
    <property type="component" value="Unassembled WGS sequence"/>
</dbReference>
<dbReference type="EMBL" id="FMZE01000002">
    <property type="protein sequence ID" value="SDC43851.1"/>
    <property type="molecule type" value="Genomic_DNA"/>
</dbReference>
<protein>
    <submittedName>
        <fullName evidence="1">Uncharacterized membrane protein YeiB</fullName>
    </submittedName>
</protein>
<dbReference type="PANTHER" id="PTHR30590">
    <property type="entry name" value="INNER MEMBRANE PROTEIN"/>
    <property type="match status" value="1"/>
</dbReference>